<dbReference type="InterPro" id="IPR023346">
    <property type="entry name" value="Lysozyme-like_dom_sf"/>
</dbReference>
<gene>
    <name evidence="1" type="ORF">g.24007</name>
</gene>
<dbReference type="SUPFAM" id="SSF53955">
    <property type="entry name" value="Lysozyme-like"/>
    <property type="match status" value="1"/>
</dbReference>
<proteinExistence type="predicted"/>
<reference evidence="1" key="1">
    <citation type="journal article" date="2016" name="Gigascience">
        <title>De novo construction of an expanded transcriptome assembly for the western tarnished plant bug, Lygus hesperus.</title>
        <authorList>
            <person name="Tassone E.E."/>
            <person name="Geib S.M."/>
            <person name="Hall B."/>
            <person name="Fabrick J.A."/>
            <person name="Brent C.S."/>
            <person name="Hull J.J."/>
        </authorList>
    </citation>
    <scope>NUCLEOTIDE SEQUENCE</scope>
</reference>
<accession>A0A146L2Z2</accession>
<organism evidence="1">
    <name type="scientific">Lygus hesperus</name>
    <name type="common">Western plant bug</name>
    <dbReference type="NCBI Taxonomy" id="30085"/>
    <lineage>
        <taxon>Eukaryota</taxon>
        <taxon>Metazoa</taxon>
        <taxon>Ecdysozoa</taxon>
        <taxon>Arthropoda</taxon>
        <taxon>Hexapoda</taxon>
        <taxon>Insecta</taxon>
        <taxon>Pterygota</taxon>
        <taxon>Neoptera</taxon>
        <taxon>Paraneoptera</taxon>
        <taxon>Hemiptera</taxon>
        <taxon>Heteroptera</taxon>
        <taxon>Panheteroptera</taxon>
        <taxon>Cimicomorpha</taxon>
        <taxon>Miridae</taxon>
        <taxon>Mirini</taxon>
        <taxon>Lygus</taxon>
    </lineage>
</organism>
<protein>
    <submittedName>
        <fullName evidence="1">Uncharacterized protein</fullName>
    </submittedName>
</protein>
<dbReference type="EMBL" id="GDHC01016953">
    <property type="protein sequence ID" value="JAQ01676.1"/>
    <property type="molecule type" value="Transcribed_RNA"/>
</dbReference>
<evidence type="ECO:0000313" key="1">
    <source>
        <dbReference type="EMBL" id="JAQ01676.1"/>
    </source>
</evidence>
<name>A0A146L2Z2_LYGHE</name>
<dbReference type="Gene3D" id="1.10.530.10">
    <property type="match status" value="1"/>
</dbReference>
<dbReference type="AlphaFoldDB" id="A0A146L2Z2"/>
<sequence>MVSSITSAPVCFLATNAMSRVHAMFSAFSGLLAICGVHAKVFGPCDLAQELHRIIDVRYLYKEIPLLVCAAGFQNYDTQFFNKKSDGSYYAGIFGIHSSTIKWMARYKGNLTDDDIHDDLTIFSNHVLQLDGQQKDDSVYDYFVQNCMGKDVERVRCYLNPYVTKDYIVYHPKGKSLPGRHKTTRTKNTFS</sequence>